<dbReference type="Proteomes" id="UP000295096">
    <property type="component" value="Unassembled WGS sequence"/>
</dbReference>
<keyword evidence="2" id="KW-0812">Transmembrane</keyword>
<reference evidence="4 5" key="1">
    <citation type="journal article" date="2016" name="J. Microbiol.">
        <title>Dankookia rubra gen. nov., sp. nov., an alphaproteobacterium isolated from sediment of a shallow stream.</title>
        <authorList>
            <person name="Kim W.H."/>
            <person name="Kim D.H."/>
            <person name="Kang K."/>
            <person name="Ahn T.Y."/>
        </authorList>
    </citation>
    <scope>NUCLEOTIDE SEQUENCE [LARGE SCALE GENOMIC DNA]</scope>
    <source>
        <strain evidence="4 5">JCM30602</strain>
    </source>
</reference>
<feature type="compositionally biased region" description="Gly residues" evidence="1">
    <location>
        <begin position="14"/>
        <end position="24"/>
    </location>
</feature>
<gene>
    <name evidence="4" type="ORF">E2C06_12675</name>
</gene>
<feature type="domain" description="Cytochrome c oxidase subunit IV bacterial aa3 type" evidence="3">
    <location>
        <begin position="76"/>
        <end position="107"/>
    </location>
</feature>
<comment type="caution">
    <text evidence="4">The sequence shown here is derived from an EMBL/GenBank/DDBJ whole genome shotgun (WGS) entry which is preliminary data.</text>
</comment>
<evidence type="ECO:0000256" key="1">
    <source>
        <dbReference type="SAM" id="MobiDB-lite"/>
    </source>
</evidence>
<organism evidence="4 5">
    <name type="scientific">Dankookia rubra</name>
    <dbReference type="NCBI Taxonomy" id="1442381"/>
    <lineage>
        <taxon>Bacteria</taxon>
        <taxon>Pseudomonadati</taxon>
        <taxon>Pseudomonadota</taxon>
        <taxon>Alphaproteobacteria</taxon>
        <taxon>Acetobacterales</taxon>
        <taxon>Roseomonadaceae</taxon>
        <taxon>Dankookia</taxon>
    </lineage>
</organism>
<protein>
    <submittedName>
        <fullName evidence="4">Aa3-type cytochrome c oxidase subunit IV</fullName>
    </submittedName>
</protein>
<evidence type="ECO:0000259" key="3">
    <source>
        <dbReference type="Pfam" id="PF07835"/>
    </source>
</evidence>
<dbReference type="InterPro" id="IPR036596">
    <property type="entry name" value="Cyt-C_aa3_sf"/>
</dbReference>
<dbReference type="Pfam" id="PF07835">
    <property type="entry name" value="COX4_pro_2"/>
    <property type="match status" value="1"/>
</dbReference>
<name>A0A4R5QHK2_9PROT</name>
<feature type="transmembrane region" description="Helical" evidence="2">
    <location>
        <begin position="89"/>
        <end position="108"/>
    </location>
</feature>
<keyword evidence="2" id="KW-1133">Transmembrane helix</keyword>
<accession>A0A4R5QHK2</accession>
<feature type="region of interest" description="Disordered" evidence="1">
    <location>
        <begin position="1"/>
        <end position="36"/>
    </location>
</feature>
<dbReference type="InterPro" id="IPR012422">
    <property type="entry name" value="Cyt_c_oxidase_su4_bac-aa3"/>
</dbReference>
<dbReference type="AlphaFoldDB" id="A0A4R5QHK2"/>
<sequence>MAGGRAGADRGRPRGGGRGGGTAGGPAEPPSLTSPFNALAGSANASYTVAPDLIGTAAVAEQTNYEFSAIEAKDVIATHERGWEGFTQFVTYGVVAVVVLLLALLLFVA</sequence>
<keyword evidence="2" id="KW-0472">Membrane</keyword>
<dbReference type="EMBL" id="SMSJ01000013">
    <property type="protein sequence ID" value="TDH62238.1"/>
    <property type="molecule type" value="Genomic_DNA"/>
</dbReference>
<evidence type="ECO:0000313" key="5">
    <source>
        <dbReference type="Proteomes" id="UP000295096"/>
    </source>
</evidence>
<evidence type="ECO:0000256" key="2">
    <source>
        <dbReference type="SAM" id="Phobius"/>
    </source>
</evidence>
<dbReference type="Gene3D" id="1.20.5.160">
    <property type="entry name" value="Bacterial aa3 type cytochrome c oxidase subunit IV"/>
    <property type="match status" value="1"/>
</dbReference>
<dbReference type="SUPFAM" id="SSF81469">
    <property type="entry name" value="Bacterial aa3 type cytochrome c oxidase subunit IV"/>
    <property type="match status" value="1"/>
</dbReference>
<proteinExistence type="predicted"/>
<evidence type="ECO:0000313" key="4">
    <source>
        <dbReference type="EMBL" id="TDH62238.1"/>
    </source>
</evidence>
<dbReference type="OrthoDB" id="7282883at2"/>
<keyword evidence="5" id="KW-1185">Reference proteome</keyword>